<proteinExistence type="predicted"/>
<comment type="caution">
    <text evidence="2">The sequence shown here is derived from an EMBL/GenBank/DDBJ whole genome shotgun (WGS) entry which is preliminary data.</text>
</comment>
<feature type="compositionally biased region" description="Basic residues" evidence="1">
    <location>
        <begin position="1"/>
        <end position="10"/>
    </location>
</feature>
<sequence length="229" mass="25119">PAARRARGGGRCRGLACASWGPAPPQPGRPPVRGAVAAACAMLGGAWSCCRSPLAMAYTPGARNTLKPPGPLALRERTTQLKDPVTGLPRAAPKEADIVLDFFQRTFPGVTTEEAQLIKRWENLGNIFGGHASANELVLDNPMVIRKHSNSVTNSWLQLERYFGPGMARKMIFAQPYLLTRSGRIMKESLPAHLNLFGSKERVAEISSCLRTRGYRRWPSQVSTRGWRT</sequence>
<feature type="region of interest" description="Disordered" evidence="1">
    <location>
        <begin position="1"/>
        <end position="30"/>
    </location>
</feature>
<reference evidence="2" key="1">
    <citation type="submission" date="2023-10" db="EMBL/GenBank/DDBJ databases">
        <authorList>
            <person name="Chen Y."/>
            <person name="Shah S."/>
            <person name="Dougan E. K."/>
            <person name="Thang M."/>
            <person name="Chan C."/>
        </authorList>
    </citation>
    <scope>NUCLEOTIDE SEQUENCE [LARGE SCALE GENOMIC DNA]</scope>
</reference>
<organism evidence="2 3">
    <name type="scientific">Prorocentrum cordatum</name>
    <dbReference type="NCBI Taxonomy" id="2364126"/>
    <lineage>
        <taxon>Eukaryota</taxon>
        <taxon>Sar</taxon>
        <taxon>Alveolata</taxon>
        <taxon>Dinophyceae</taxon>
        <taxon>Prorocentrales</taxon>
        <taxon>Prorocentraceae</taxon>
        <taxon>Prorocentrum</taxon>
    </lineage>
</organism>
<name>A0ABN9UB26_9DINO</name>
<evidence type="ECO:0000313" key="3">
    <source>
        <dbReference type="Proteomes" id="UP001189429"/>
    </source>
</evidence>
<feature type="non-terminal residue" evidence="2">
    <location>
        <position position="1"/>
    </location>
</feature>
<dbReference type="Proteomes" id="UP001189429">
    <property type="component" value="Unassembled WGS sequence"/>
</dbReference>
<keyword evidence="3" id="KW-1185">Reference proteome</keyword>
<protein>
    <submittedName>
        <fullName evidence="2">Uncharacterized protein</fullName>
    </submittedName>
</protein>
<accession>A0ABN9UB26</accession>
<dbReference type="EMBL" id="CAUYUJ010015593">
    <property type="protein sequence ID" value="CAK0855979.1"/>
    <property type="molecule type" value="Genomic_DNA"/>
</dbReference>
<gene>
    <name evidence="2" type="ORF">PCOR1329_LOCUS46487</name>
</gene>
<evidence type="ECO:0000256" key="1">
    <source>
        <dbReference type="SAM" id="MobiDB-lite"/>
    </source>
</evidence>
<evidence type="ECO:0000313" key="2">
    <source>
        <dbReference type="EMBL" id="CAK0855979.1"/>
    </source>
</evidence>